<keyword evidence="3" id="KW-0804">Transcription</keyword>
<dbReference type="PANTHER" id="PTHR21545:SF14">
    <property type="entry name" value="LIGAND-DEPENDENT COREPRESSOR"/>
    <property type="match status" value="1"/>
</dbReference>
<protein>
    <submittedName>
        <fullName evidence="5">Uncharacterized protein</fullName>
    </submittedName>
</protein>
<dbReference type="GO" id="GO:0005634">
    <property type="term" value="C:nucleus"/>
    <property type="evidence" value="ECO:0007669"/>
    <property type="project" value="TreeGrafter"/>
</dbReference>
<accession>A0A315W2B6</accession>
<evidence type="ECO:0000313" key="5">
    <source>
        <dbReference type="EMBL" id="PWA29382.1"/>
    </source>
</evidence>
<name>A0A315W2B6_GAMAF</name>
<dbReference type="GO" id="GO:0006357">
    <property type="term" value="P:regulation of transcription by RNA polymerase II"/>
    <property type="evidence" value="ECO:0007669"/>
    <property type="project" value="TreeGrafter"/>
</dbReference>
<dbReference type="GO" id="GO:0003677">
    <property type="term" value="F:DNA binding"/>
    <property type="evidence" value="ECO:0007669"/>
    <property type="project" value="UniProtKB-KW"/>
</dbReference>
<comment type="caution">
    <text evidence="5">The sequence shown here is derived from an EMBL/GenBank/DDBJ whole genome shotgun (WGS) entry which is preliminary data.</text>
</comment>
<keyword evidence="6" id="KW-1185">Reference proteome</keyword>
<keyword evidence="4" id="KW-0539">Nucleus</keyword>
<evidence type="ECO:0000256" key="4">
    <source>
        <dbReference type="ARBA" id="ARBA00023242"/>
    </source>
</evidence>
<dbReference type="PANTHER" id="PTHR21545">
    <property type="entry name" value="TRANSCRIPTION FACTOR MLR1/2"/>
    <property type="match status" value="1"/>
</dbReference>
<dbReference type="AlphaFoldDB" id="A0A315W2B6"/>
<keyword evidence="1" id="KW-0805">Transcription regulation</keyword>
<evidence type="ECO:0000256" key="3">
    <source>
        <dbReference type="ARBA" id="ARBA00023163"/>
    </source>
</evidence>
<evidence type="ECO:0000313" key="6">
    <source>
        <dbReference type="Proteomes" id="UP000250572"/>
    </source>
</evidence>
<evidence type="ECO:0000256" key="2">
    <source>
        <dbReference type="ARBA" id="ARBA00023125"/>
    </source>
</evidence>
<gene>
    <name evidence="5" type="ORF">CCH79_00013955</name>
</gene>
<proteinExistence type="predicted"/>
<dbReference type="EMBL" id="NHOQ01000621">
    <property type="protein sequence ID" value="PWA29382.1"/>
    <property type="molecule type" value="Genomic_DNA"/>
</dbReference>
<sequence length="344" mass="38779">MMTVSCRCNRGFAANTFYKELMVAAAVLQGQLQVICDSLWEFEMNFSNWEVEKKLTCDQNICGRKSGTSQVLVLVLLCIPRTRTKRGEAAFSIYAPKIWNKLPENCKTVVLGAAPPQAGRGTGFSKSESEPHHLKLLVGVRQHVLFMRPYRSERLKTQDHADKNYEGQWRKKKLQLWRLLSGLLLGFESILEGLFGPGLVKDVTFFQDCEPEEVSDWSFDENCLFCCLRREKNKEHIVENGGGGHVLSECEDLKQGQSRISRLERQARDFLNAVFHRKGETRCVSLPAAAPPFMEHDAVNTAGRFSSLPIIDADLETQTLIGLSFCSSSAGRPSAPRFNQHYSN</sequence>
<evidence type="ECO:0000256" key="1">
    <source>
        <dbReference type="ARBA" id="ARBA00023015"/>
    </source>
</evidence>
<reference evidence="5 6" key="1">
    <citation type="journal article" date="2018" name="G3 (Bethesda)">
        <title>A High-Quality Reference Genome for the Invasive Mosquitofish Gambusia affinis Using a Chicago Library.</title>
        <authorList>
            <person name="Hoffberg S.L."/>
            <person name="Troendle N.J."/>
            <person name="Glenn T.C."/>
            <person name="Mahmud O."/>
            <person name="Louha S."/>
            <person name="Chalopin D."/>
            <person name="Bennetzen J.L."/>
            <person name="Mauricio R."/>
        </authorList>
    </citation>
    <scope>NUCLEOTIDE SEQUENCE [LARGE SCALE GENOMIC DNA]</scope>
    <source>
        <strain evidence="5">NE01/NJP1002.9</strain>
        <tissue evidence="5">Muscle</tissue>
    </source>
</reference>
<dbReference type="Proteomes" id="UP000250572">
    <property type="component" value="Unassembled WGS sequence"/>
</dbReference>
<keyword evidence="2" id="KW-0238">DNA-binding</keyword>
<organism evidence="5 6">
    <name type="scientific">Gambusia affinis</name>
    <name type="common">Western mosquitofish</name>
    <name type="synonym">Heterandria affinis</name>
    <dbReference type="NCBI Taxonomy" id="33528"/>
    <lineage>
        <taxon>Eukaryota</taxon>
        <taxon>Metazoa</taxon>
        <taxon>Chordata</taxon>
        <taxon>Craniata</taxon>
        <taxon>Vertebrata</taxon>
        <taxon>Euteleostomi</taxon>
        <taxon>Actinopterygii</taxon>
        <taxon>Neopterygii</taxon>
        <taxon>Teleostei</taxon>
        <taxon>Neoteleostei</taxon>
        <taxon>Acanthomorphata</taxon>
        <taxon>Ovalentaria</taxon>
        <taxon>Atherinomorphae</taxon>
        <taxon>Cyprinodontiformes</taxon>
        <taxon>Poeciliidae</taxon>
        <taxon>Poeciliinae</taxon>
        <taxon>Gambusia</taxon>
    </lineage>
</organism>